<proteinExistence type="inferred from homology"/>
<evidence type="ECO:0000256" key="5">
    <source>
        <dbReference type="ARBA" id="ARBA00023270"/>
    </source>
</evidence>
<dbReference type="EMBL" id="JAUSTP010000019">
    <property type="protein sequence ID" value="MDQ0190481.1"/>
    <property type="molecule type" value="Genomic_DNA"/>
</dbReference>
<evidence type="ECO:0000256" key="1">
    <source>
        <dbReference type="ARBA" id="ARBA00010936"/>
    </source>
</evidence>
<dbReference type="InterPro" id="IPR028581">
    <property type="entry name" value="DeoC_typeI"/>
</dbReference>
<dbReference type="InterPro" id="IPR013785">
    <property type="entry name" value="Aldolase_TIM"/>
</dbReference>
<dbReference type="SMART" id="SM01133">
    <property type="entry name" value="DeoC"/>
    <property type="match status" value="1"/>
</dbReference>
<keyword evidence="3" id="KW-0378">Hydrolase</keyword>
<dbReference type="Pfam" id="PF00293">
    <property type="entry name" value="NUDIX"/>
    <property type="match status" value="1"/>
</dbReference>
<dbReference type="InterPro" id="IPR020084">
    <property type="entry name" value="NUDIX_hydrolase_CS"/>
</dbReference>
<dbReference type="CDD" id="cd03673">
    <property type="entry name" value="NUDIX_Ap6A_hydrolase"/>
    <property type="match status" value="1"/>
</dbReference>
<dbReference type="PANTHER" id="PTHR10889">
    <property type="entry name" value="DEOXYRIBOSE-PHOSPHATE ALDOLASE"/>
    <property type="match status" value="1"/>
</dbReference>
<name>A0ABT9XJJ7_9BACL</name>
<sequence>MKKIERAAGGLVVRQTTAGLEVLLIDDAYGHTAFPKGHLEAGETWEMAAVREIEEETGIEARILAPLGRVAYDIERDGQPIRKEVRLFLLEAIDESVEPTPQQEELARAYYLPWQDAGARHNERGYDNWKWIFDKAKRLWEWHEGRYEEAWRQLDAGQDTDVLAAKWREVQPWLRQLIAAVETELRWTAPDIASAWQKVERPAEPAFPLTIADPQAALLGAIEHTLLKPEASVVDIENLCQEALAYNFRAVCVNPQHIALVSARLQGSDVVPCVVVGFPFGTTDLAALRAETEAVIENGAREVDMVIPFGSMREDDIWHTYAAVAAVVQTAQKHPGVRTKAILETHFLTIDQLVKASIAALAAGADFIKTSTGFAPSGARVADVACMATLAGASRGVKASGGIRTRAAALNFLRFGATRLGASSGPTLVRK</sequence>
<evidence type="ECO:0000256" key="3">
    <source>
        <dbReference type="ARBA" id="ARBA00022801"/>
    </source>
</evidence>
<evidence type="ECO:0000256" key="2">
    <source>
        <dbReference type="ARBA" id="ARBA00022490"/>
    </source>
</evidence>
<evidence type="ECO:0000313" key="10">
    <source>
        <dbReference type="Proteomes" id="UP001232973"/>
    </source>
</evidence>
<evidence type="ECO:0000256" key="6">
    <source>
        <dbReference type="ARBA" id="ARBA00048791"/>
    </source>
</evidence>
<dbReference type="InterPro" id="IPR020476">
    <property type="entry name" value="Nudix_hydrolase"/>
</dbReference>
<dbReference type="HAMAP" id="MF_00114">
    <property type="entry name" value="DeoC_type1"/>
    <property type="match status" value="1"/>
</dbReference>
<comment type="caution">
    <text evidence="9">The sequence shown here is derived from an EMBL/GenBank/DDBJ whole genome shotgun (WGS) entry which is preliminary data.</text>
</comment>
<dbReference type="InterPro" id="IPR002915">
    <property type="entry name" value="DeoC/FbaB/LacD_aldolase"/>
</dbReference>
<dbReference type="EC" id="4.1.2.4" evidence="7"/>
<dbReference type="Gene3D" id="3.20.20.70">
    <property type="entry name" value="Aldolase class I"/>
    <property type="match status" value="1"/>
</dbReference>
<feature type="active site" description="Proton donor/acceptor" evidence="7">
    <location>
        <position position="398"/>
    </location>
</feature>
<comment type="catalytic activity">
    <reaction evidence="6 7">
        <text>2-deoxy-D-ribose 5-phosphate = D-glyceraldehyde 3-phosphate + acetaldehyde</text>
        <dbReference type="Rhea" id="RHEA:12821"/>
        <dbReference type="ChEBI" id="CHEBI:15343"/>
        <dbReference type="ChEBI" id="CHEBI:59776"/>
        <dbReference type="ChEBI" id="CHEBI:62877"/>
        <dbReference type="EC" id="4.1.2.4"/>
    </reaction>
</comment>
<evidence type="ECO:0000259" key="8">
    <source>
        <dbReference type="PROSITE" id="PS51462"/>
    </source>
</evidence>
<comment type="similarity">
    <text evidence="1 7">Belongs to the DeoC/FbaB aldolase family. DeoC type 1 subfamily.</text>
</comment>
<protein>
    <recommendedName>
        <fullName evidence="7">Deoxyribose-phosphate aldolase</fullName>
        <shortName evidence="7">DERA</shortName>
        <ecNumber evidence="7">4.1.2.4</ecNumber>
    </recommendedName>
    <alternativeName>
        <fullName evidence="7">2-deoxy-D-ribose 5-phosphate aldolase</fullName>
    </alternativeName>
    <alternativeName>
        <fullName evidence="7">Phosphodeoxyriboaldolase</fullName>
        <shortName evidence="7">Deoxyriboaldolase</shortName>
    </alternativeName>
</protein>
<dbReference type="SUPFAM" id="SSF55811">
    <property type="entry name" value="Nudix"/>
    <property type="match status" value="1"/>
</dbReference>
<dbReference type="CDD" id="cd00959">
    <property type="entry name" value="DeoC"/>
    <property type="match status" value="1"/>
</dbReference>
<evidence type="ECO:0000256" key="7">
    <source>
        <dbReference type="HAMAP-Rule" id="MF_00114"/>
    </source>
</evidence>
<dbReference type="SUPFAM" id="SSF51569">
    <property type="entry name" value="Aldolase"/>
    <property type="match status" value="1"/>
</dbReference>
<dbReference type="RefSeq" id="WP_274455448.1">
    <property type="nucleotide sequence ID" value="NZ_CP067097.1"/>
</dbReference>
<dbReference type="PROSITE" id="PS51462">
    <property type="entry name" value="NUDIX"/>
    <property type="match status" value="1"/>
</dbReference>
<comment type="pathway">
    <text evidence="7">Carbohydrate degradation; 2-deoxy-D-ribose 1-phosphate degradation; D-glyceraldehyde 3-phosphate and acetaldehyde from 2-deoxy-alpha-D-ribose 1-phosphate: step 2/2.</text>
</comment>
<feature type="active site" description="Proton donor/acceptor" evidence="7">
    <location>
        <position position="304"/>
    </location>
</feature>
<comment type="function">
    <text evidence="7">Catalyzes a reversible aldol reaction between acetaldehyde and D-glyceraldehyde 3-phosphate to generate 2-deoxy-D-ribose 5-phosphate.</text>
</comment>
<dbReference type="PANTHER" id="PTHR10889:SF1">
    <property type="entry name" value="DEOXYRIBOSE-PHOSPHATE ALDOLASE"/>
    <property type="match status" value="1"/>
</dbReference>
<dbReference type="NCBIfam" id="TIGR00126">
    <property type="entry name" value="deoC"/>
    <property type="match status" value="1"/>
</dbReference>
<dbReference type="Gene3D" id="3.90.79.10">
    <property type="entry name" value="Nucleoside Triphosphate Pyrophosphohydrolase"/>
    <property type="match status" value="1"/>
</dbReference>
<keyword evidence="4 7" id="KW-0456">Lyase</keyword>
<gene>
    <name evidence="7" type="primary">deoC</name>
    <name evidence="9" type="ORF">J2S03_002346</name>
</gene>
<dbReference type="InterPro" id="IPR000086">
    <property type="entry name" value="NUDIX_hydrolase_dom"/>
</dbReference>
<keyword evidence="2 7" id="KW-0963">Cytoplasm</keyword>
<evidence type="ECO:0000256" key="4">
    <source>
        <dbReference type="ARBA" id="ARBA00023239"/>
    </source>
</evidence>
<feature type="domain" description="Nudix hydrolase" evidence="8">
    <location>
        <begin position="3"/>
        <end position="139"/>
    </location>
</feature>
<dbReference type="InterPro" id="IPR011343">
    <property type="entry name" value="DeoC"/>
</dbReference>
<evidence type="ECO:0000313" key="9">
    <source>
        <dbReference type="EMBL" id="MDQ0190481.1"/>
    </source>
</evidence>
<keyword evidence="5 7" id="KW-0704">Schiff base</keyword>
<reference evidence="9 10" key="1">
    <citation type="submission" date="2023-07" db="EMBL/GenBank/DDBJ databases">
        <title>Genomic Encyclopedia of Type Strains, Phase IV (KMG-IV): sequencing the most valuable type-strain genomes for metagenomic binning, comparative biology and taxonomic classification.</title>
        <authorList>
            <person name="Goeker M."/>
        </authorList>
    </citation>
    <scope>NUCLEOTIDE SEQUENCE [LARGE SCALE GENOMIC DNA]</scope>
    <source>
        <strain evidence="9 10">DSM 4006</strain>
    </source>
</reference>
<keyword evidence="10" id="KW-1185">Reference proteome</keyword>
<dbReference type="PROSITE" id="PS00893">
    <property type="entry name" value="NUDIX_BOX"/>
    <property type="match status" value="1"/>
</dbReference>
<dbReference type="PRINTS" id="PR00502">
    <property type="entry name" value="NUDIXFAMILY"/>
</dbReference>
<dbReference type="InterPro" id="IPR015797">
    <property type="entry name" value="NUDIX_hydrolase-like_dom_sf"/>
</dbReference>
<feature type="active site" description="Schiff-base intermediate with acetaldehyde" evidence="7">
    <location>
        <position position="369"/>
    </location>
</feature>
<dbReference type="Pfam" id="PF01791">
    <property type="entry name" value="DeoC"/>
    <property type="match status" value="1"/>
</dbReference>
<accession>A0ABT9XJJ7</accession>
<dbReference type="Proteomes" id="UP001232973">
    <property type="component" value="Unassembled WGS sequence"/>
</dbReference>
<organism evidence="9 10">
    <name type="scientific">Alicyclobacillus cycloheptanicus</name>
    <dbReference type="NCBI Taxonomy" id="1457"/>
    <lineage>
        <taxon>Bacteria</taxon>
        <taxon>Bacillati</taxon>
        <taxon>Bacillota</taxon>
        <taxon>Bacilli</taxon>
        <taxon>Bacillales</taxon>
        <taxon>Alicyclobacillaceae</taxon>
        <taxon>Alicyclobacillus</taxon>
    </lineage>
</organism>
<comment type="subcellular location">
    <subcellularLocation>
        <location evidence="7">Cytoplasm</location>
    </subcellularLocation>
</comment>